<protein>
    <submittedName>
        <fullName evidence="1">Uncharacterized protein</fullName>
    </submittedName>
</protein>
<sequence>MTTSPSSQKVSVERAILNEEGKVLCTHGELAVLKTSNTARNPNRKFWACSIYKDQSGHCGFFTNKAFTVDQSPGQPTPSSSQRAAPPQSSPFHFHTPRKRAASPTEPNASHANKRHAPSSQDVPNSPRRSQTDTAMTPRERRRVEIEKAKREQQQEEEARADSQLHATPSSRPASGSSPQPLAGQGQAFTSRRTSQPSASTVLKTPQKSLSPLPADSQEDEFWSDIPPEAANATYNRSMADAQDEVHREKRYRKGTEPNNSTAFNALTQAKNITTPISSQATVVQPASPEEGSGSMASSIKRTLLDSLLLIPEQVQALELEKDVLRQSVEDRDRRISELEQEVAT</sequence>
<accession>A0ACB8RWS5</accession>
<reference evidence="1" key="1">
    <citation type="submission" date="2021-02" db="EMBL/GenBank/DDBJ databases">
        <authorList>
            <consortium name="DOE Joint Genome Institute"/>
            <person name="Ahrendt S."/>
            <person name="Looney B.P."/>
            <person name="Miyauchi S."/>
            <person name="Morin E."/>
            <person name="Drula E."/>
            <person name="Courty P.E."/>
            <person name="Chicoki N."/>
            <person name="Fauchery L."/>
            <person name="Kohler A."/>
            <person name="Kuo A."/>
            <person name="Labutti K."/>
            <person name="Pangilinan J."/>
            <person name="Lipzen A."/>
            <person name="Riley R."/>
            <person name="Andreopoulos W."/>
            <person name="He G."/>
            <person name="Johnson J."/>
            <person name="Barry K.W."/>
            <person name="Grigoriev I.V."/>
            <person name="Nagy L."/>
            <person name="Hibbett D."/>
            <person name="Henrissat B."/>
            <person name="Matheny P.B."/>
            <person name="Labbe J."/>
            <person name="Martin F."/>
        </authorList>
    </citation>
    <scope>NUCLEOTIDE SEQUENCE</scope>
    <source>
        <strain evidence="1">FP105234-sp</strain>
    </source>
</reference>
<comment type="caution">
    <text evidence="1">The sequence shown here is derived from an EMBL/GenBank/DDBJ whole genome shotgun (WGS) entry which is preliminary data.</text>
</comment>
<dbReference type="Proteomes" id="UP000814033">
    <property type="component" value="Unassembled WGS sequence"/>
</dbReference>
<evidence type="ECO:0000313" key="1">
    <source>
        <dbReference type="EMBL" id="KAI0048262.1"/>
    </source>
</evidence>
<organism evidence="1 2">
    <name type="scientific">Auriscalpium vulgare</name>
    <dbReference type="NCBI Taxonomy" id="40419"/>
    <lineage>
        <taxon>Eukaryota</taxon>
        <taxon>Fungi</taxon>
        <taxon>Dikarya</taxon>
        <taxon>Basidiomycota</taxon>
        <taxon>Agaricomycotina</taxon>
        <taxon>Agaricomycetes</taxon>
        <taxon>Russulales</taxon>
        <taxon>Auriscalpiaceae</taxon>
        <taxon>Auriscalpium</taxon>
    </lineage>
</organism>
<proteinExistence type="predicted"/>
<keyword evidence="2" id="KW-1185">Reference proteome</keyword>
<reference evidence="1" key="2">
    <citation type="journal article" date="2022" name="New Phytol.">
        <title>Evolutionary transition to the ectomycorrhizal habit in the genomes of a hyperdiverse lineage of mushroom-forming fungi.</title>
        <authorList>
            <person name="Looney B."/>
            <person name="Miyauchi S."/>
            <person name="Morin E."/>
            <person name="Drula E."/>
            <person name="Courty P.E."/>
            <person name="Kohler A."/>
            <person name="Kuo A."/>
            <person name="LaButti K."/>
            <person name="Pangilinan J."/>
            <person name="Lipzen A."/>
            <person name="Riley R."/>
            <person name="Andreopoulos W."/>
            <person name="He G."/>
            <person name="Johnson J."/>
            <person name="Nolan M."/>
            <person name="Tritt A."/>
            <person name="Barry K.W."/>
            <person name="Grigoriev I.V."/>
            <person name="Nagy L.G."/>
            <person name="Hibbett D."/>
            <person name="Henrissat B."/>
            <person name="Matheny P.B."/>
            <person name="Labbe J."/>
            <person name="Martin F.M."/>
        </authorList>
    </citation>
    <scope>NUCLEOTIDE SEQUENCE</scope>
    <source>
        <strain evidence="1">FP105234-sp</strain>
    </source>
</reference>
<dbReference type="EMBL" id="MU275889">
    <property type="protein sequence ID" value="KAI0048262.1"/>
    <property type="molecule type" value="Genomic_DNA"/>
</dbReference>
<name>A0ACB8RWS5_9AGAM</name>
<gene>
    <name evidence="1" type="ORF">FA95DRAFT_1095892</name>
</gene>
<evidence type="ECO:0000313" key="2">
    <source>
        <dbReference type="Proteomes" id="UP000814033"/>
    </source>
</evidence>